<proteinExistence type="predicted"/>
<feature type="non-terminal residue" evidence="1">
    <location>
        <position position="1"/>
    </location>
</feature>
<name>A0ACD3A199_9AGAR</name>
<feature type="non-terminal residue" evidence="1">
    <location>
        <position position="179"/>
    </location>
</feature>
<gene>
    <name evidence="1" type="ORF">BDN72DRAFT_746041</name>
</gene>
<keyword evidence="2" id="KW-1185">Reference proteome</keyword>
<evidence type="ECO:0000313" key="1">
    <source>
        <dbReference type="EMBL" id="TFK59485.1"/>
    </source>
</evidence>
<dbReference type="EMBL" id="ML208964">
    <property type="protein sequence ID" value="TFK59485.1"/>
    <property type="molecule type" value="Genomic_DNA"/>
</dbReference>
<dbReference type="Proteomes" id="UP000308600">
    <property type="component" value="Unassembled WGS sequence"/>
</dbReference>
<reference evidence="1 2" key="1">
    <citation type="journal article" date="2019" name="Nat. Ecol. Evol.">
        <title>Megaphylogeny resolves global patterns of mushroom evolution.</title>
        <authorList>
            <person name="Varga T."/>
            <person name="Krizsan K."/>
            <person name="Foldi C."/>
            <person name="Dima B."/>
            <person name="Sanchez-Garcia M."/>
            <person name="Sanchez-Ramirez S."/>
            <person name="Szollosi G.J."/>
            <person name="Szarkandi J.G."/>
            <person name="Papp V."/>
            <person name="Albert L."/>
            <person name="Andreopoulos W."/>
            <person name="Angelini C."/>
            <person name="Antonin V."/>
            <person name="Barry K.W."/>
            <person name="Bougher N.L."/>
            <person name="Buchanan P."/>
            <person name="Buyck B."/>
            <person name="Bense V."/>
            <person name="Catcheside P."/>
            <person name="Chovatia M."/>
            <person name="Cooper J."/>
            <person name="Damon W."/>
            <person name="Desjardin D."/>
            <person name="Finy P."/>
            <person name="Geml J."/>
            <person name="Haridas S."/>
            <person name="Hughes K."/>
            <person name="Justo A."/>
            <person name="Karasinski D."/>
            <person name="Kautmanova I."/>
            <person name="Kiss B."/>
            <person name="Kocsube S."/>
            <person name="Kotiranta H."/>
            <person name="LaButti K.M."/>
            <person name="Lechner B.E."/>
            <person name="Liimatainen K."/>
            <person name="Lipzen A."/>
            <person name="Lukacs Z."/>
            <person name="Mihaltcheva S."/>
            <person name="Morgado L.N."/>
            <person name="Niskanen T."/>
            <person name="Noordeloos M.E."/>
            <person name="Ohm R.A."/>
            <person name="Ortiz-Santana B."/>
            <person name="Ovrebo C."/>
            <person name="Racz N."/>
            <person name="Riley R."/>
            <person name="Savchenko A."/>
            <person name="Shiryaev A."/>
            <person name="Soop K."/>
            <person name="Spirin V."/>
            <person name="Szebenyi C."/>
            <person name="Tomsovsky M."/>
            <person name="Tulloss R.E."/>
            <person name="Uehling J."/>
            <person name="Grigoriev I.V."/>
            <person name="Vagvolgyi C."/>
            <person name="Papp T."/>
            <person name="Martin F.M."/>
            <person name="Miettinen O."/>
            <person name="Hibbett D.S."/>
            <person name="Nagy L.G."/>
        </authorList>
    </citation>
    <scope>NUCLEOTIDE SEQUENCE [LARGE SCALE GENOMIC DNA]</scope>
    <source>
        <strain evidence="1 2">NL-1719</strain>
    </source>
</reference>
<accession>A0ACD3A199</accession>
<sequence length="179" mass="20052">NTSLNPAAVFQALHFAFYNRYCVHGKDYDPTADPASIQTPGKKRVNSGQFTPRASQELHKHPLLYGLLQQAFSPVFAWIEKMIETHLPAEYEELRKFIDVLPVNDISAASPFAGFVINLNVATHIHRDWQDQSICVVMVISECTGGELVLLEPGIVLNLRCGDMVVFPSSKISHFNTHF</sequence>
<evidence type="ECO:0000313" key="2">
    <source>
        <dbReference type="Proteomes" id="UP000308600"/>
    </source>
</evidence>
<organism evidence="1 2">
    <name type="scientific">Pluteus cervinus</name>
    <dbReference type="NCBI Taxonomy" id="181527"/>
    <lineage>
        <taxon>Eukaryota</taxon>
        <taxon>Fungi</taxon>
        <taxon>Dikarya</taxon>
        <taxon>Basidiomycota</taxon>
        <taxon>Agaricomycotina</taxon>
        <taxon>Agaricomycetes</taxon>
        <taxon>Agaricomycetidae</taxon>
        <taxon>Agaricales</taxon>
        <taxon>Pluteineae</taxon>
        <taxon>Pluteaceae</taxon>
        <taxon>Pluteus</taxon>
    </lineage>
</organism>
<protein>
    <submittedName>
        <fullName evidence="1">Uncharacterized protein</fullName>
    </submittedName>
</protein>